<dbReference type="SUPFAM" id="SSF53613">
    <property type="entry name" value="Ribokinase-like"/>
    <property type="match status" value="1"/>
</dbReference>
<dbReference type="Gene3D" id="3.40.1190.20">
    <property type="match status" value="1"/>
</dbReference>
<dbReference type="Proteomes" id="UP000825051">
    <property type="component" value="Chromosome"/>
</dbReference>
<dbReference type="RefSeq" id="WP_220163819.1">
    <property type="nucleotide sequence ID" value="NZ_CP080507.1"/>
</dbReference>
<dbReference type="KEGG" id="ole:K0B96_03235"/>
<gene>
    <name evidence="4" type="ORF">K0B96_03235</name>
</gene>
<feature type="domain" description="Carbohydrate kinase PfkB" evidence="3">
    <location>
        <begin position="18"/>
        <end position="325"/>
    </location>
</feature>
<organism evidence="4 5">
    <name type="scientific">Horticoccus luteus</name>
    <dbReference type="NCBI Taxonomy" id="2862869"/>
    <lineage>
        <taxon>Bacteria</taxon>
        <taxon>Pseudomonadati</taxon>
        <taxon>Verrucomicrobiota</taxon>
        <taxon>Opitutia</taxon>
        <taxon>Opitutales</taxon>
        <taxon>Opitutaceae</taxon>
        <taxon>Horticoccus</taxon>
    </lineage>
</organism>
<dbReference type="InterPro" id="IPR029056">
    <property type="entry name" value="Ribokinase-like"/>
</dbReference>
<evidence type="ECO:0000313" key="5">
    <source>
        <dbReference type="Proteomes" id="UP000825051"/>
    </source>
</evidence>
<proteinExistence type="predicted"/>
<dbReference type="PANTHER" id="PTHR10584:SF166">
    <property type="entry name" value="RIBOKINASE"/>
    <property type="match status" value="1"/>
</dbReference>
<dbReference type="GO" id="GO:0016301">
    <property type="term" value="F:kinase activity"/>
    <property type="evidence" value="ECO:0007669"/>
    <property type="project" value="UniProtKB-KW"/>
</dbReference>
<keyword evidence="5" id="KW-1185">Reference proteome</keyword>
<evidence type="ECO:0000256" key="2">
    <source>
        <dbReference type="ARBA" id="ARBA00022777"/>
    </source>
</evidence>
<evidence type="ECO:0000313" key="4">
    <source>
        <dbReference type="EMBL" id="QYM79647.1"/>
    </source>
</evidence>
<evidence type="ECO:0000259" key="3">
    <source>
        <dbReference type="Pfam" id="PF00294"/>
    </source>
</evidence>
<dbReference type="PANTHER" id="PTHR10584">
    <property type="entry name" value="SUGAR KINASE"/>
    <property type="match status" value="1"/>
</dbReference>
<dbReference type="InterPro" id="IPR011611">
    <property type="entry name" value="PfkB_dom"/>
</dbReference>
<keyword evidence="1" id="KW-0808">Transferase</keyword>
<dbReference type="Pfam" id="PF00294">
    <property type="entry name" value="PfkB"/>
    <property type="match status" value="1"/>
</dbReference>
<dbReference type="EMBL" id="CP080507">
    <property type="protein sequence ID" value="QYM79647.1"/>
    <property type="molecule type" value="Genomic_DNA"/>
</dbReference>
<accession>A0A8F9TX40</accession>
<name>A0A8F9TX40_9BACT</name>
<evidence type="ECO:0000256" key="1">
    <source>
        <dbReference type="ARBA" id="ARBA00022679"/>
    </source>
</evidence>
<sequence>MIASSNSDRRGLLAAGNFIVDHVKTIDVWPKQDALANIVGEVSANGGSPYNILINLTKLGAAFPLQAAGCVGADANGAFVREHCRSAGIAVGQLHELRDAATSYTDVMTVRSDGRRTFFHQRGANARFGREHVDFTVTRARHFHLGYMLLLDALDALDDAGKPGHADLLARARAAGLTTSVDCVSEESDRFASILLGTLPEVDLLFANDFEAEKLTGLRLGRGEEVEPEQFRRAAAELLRLGVRQVVVIHAPEGVCAVTKSGEARWQPSVALPGRMIAGAAGAGDALAAGVLYGWHEGWPLERALELGTCAAAASLTHASCSEGVRTVEESLRFGRELGFRGAGQRWSTGN</sequence>
<dbReference type="GO" id="GO:0005829">
    <property type="term" value="C:cytosol"/>
    <property type="evidence" value="ECO:0007669"/>
    <property type="project" value="TreeGrafter"/>
</dbReference>
<dbReference type="AlphaFoldDB" id="A0A8F9TX40"/>
<keyword evidence="2 4" id="KW-0418">Kinase</keyword>
<reference evidence="4" key="1">
    <citation type="submission" date="2021-08" db="EMBL/GenBank/DDBJ databases">
        <title>Genome of a novel bacterium of the phylum Verrucomicrobia, Oleiharenicola sp. KSB-15.</title>
        <authorList>
            <person name="Chung J.-H."/>
            <person name="Ahn J.-H."/>
            <person name="Yoon Y."/>
            <person name="Kim D.-Y."/>
            <person name="An S.-H."/>
            <person name="Park I."/>
            <person name="Yeon J."/>
        </authorList>
    </citation>
    <scope>NUCLEOTIDE SEQUENCE</scope>
    <source>
        <strain evidence="4">KSB-15</strain>
    </source>
</reference>
<protein>
    <submittedName>
        <fullName evidence="4">Carbohydrate kinase family protein</fullName>
    </submittedName>
</protein>